<evidence type="ECO:0000256" key="7">
    <source>
        <dbReference type="ARBA" id="ARBA00044345"/>
    </source>
</evidence>
<evidence type="ECO:0000256" key="9">
    <source>
        <dbReference type="SAM" id="MobiDB-lite"/>
    </source>
</evidence>
<evidence type="ECO:0000256" key="4">
    <source>
        <dbReference type="ARBA" id="ARBA00022540"/>
    </source>
</evidence>
<evidence type="ECO:0000256" key="8">
    <source>
        <dbReference type="ARBA" id="ARBA00046432"/>
    </source>
</evidence>
<dbReference type="SMART" id="SM00515">
    <property type="entry name" value="eIF5C"/>
    <property type="match status" value="1"/>
</dbReference>
<evidence type="ECO:0000259" key="10">
    <source>
        <dbReference type="PROSITE" id="PS51363"/>
    </source>
</evidence>
<name>A0ABD3MPV5_9STRA</name>
<dbReference type="SUPFAM" id="SSF48371">
    <property type="entry name" value="ARM repeat"/>
    <property type="match status" value="1"/>
</dbReference>
<comment type="similarity">
    <text evidence="2">Belongs to the eIF-2B gamma/epsilon subunits family.</text>
</comment>
<evidence type="ECO:0000313" key="11">
    <source>
        <dbReference type="EMBL" id="KAL3766051.1"/>
    </source>
</evidence>
<feature type="region of interest" description="Disordered" evidence="9">
    <location>
        <begin position="700"/>
        <end position="719"/>
    </location>
</feature>
<dbReference type="Pfam" id="PF02020">
    <property type="entry name" value="W2"/>
    <property type="match status" value="1"/>
</dbReference>
<dbReference type="InterPro" id="IPR044123">
    <property type="entry name" value="W2_eIF2B_epsilon"/>
</dbReference>
<dbReference type="Proteomes" id="UP001530293">
    <property type="component" value="Unassembled WGS sequence"/>
</dbReference>
<feature type="compositionally biased region" description="Low complexity" evidence="9">
    <location>
        <begin position="1"/>
        <end position="15"/>
    </location>
</feature>
<keyword evidence="3" id="KW-0963">Cytoplasm</keyword>
<feature type="compositionally biased region" description="Acidic residues" evidence="9">
    <location>
        <begin position="646"/>
        <end position="671"/>
    </location>
</feature>
<feature type="compositionally biased region" description="Low complexity" evidence="9">
    <location>
        <begin position="23"/>
        <end position="35"/>
    </location>
</feature>
<dbReference type="InterPro" id="IPR016024">
    <property type="entry name" value="ARM-type_fold"/>
</dbReference>
<evidence type="ECO:0000256" key="3">
    <source>
        <dbReference type="ARBA" id="ARBA00022490"/>
    </source>
</evidence>
<keyword evidence="12" id="KW-1185">Reference proteome</keyword>
<dbReference type="SUPFAM" id="SSF53448">
    <property type="entry name" value="Nucleotide-diphospho-sugar transferases"/>
    <property type="match status" value="1"/>
</dbReference>
<protein>
    <recommendedName>
        <fullName evidence="6">Translation initiation factor eIF2B subunit epsilon</fullName>
    </recommendedName>
    <alternativeName>
        <fullName evidence="7">eIF2B GDP-GTP exchange factor subunit epsilon</fullName>
    </alternativeName>
</protein>
<gene>
    <name evidence="11" type="ORF">ACHAWU_002766</name>
</gene>
<feature type="region of interest" description="Disordered" evidence="9">
    <location>
        <begin position="277"/>
        <end position="324"/>
    </location>
</feature>
<comment type="subcellular location">
    <subcellularLocation>
        <location evidence="1">Cytoplasm</location>
        <location evidence="1">Cytosol</location>
    </subcellularLocation>
</comment>
<dbReference type="InterPro" id="IPR051956">
    <property type="entry name" value="eIF2B_epsilon"/>
</dbReference>
<feature type="domain" description="W2" evidence="10">
    <location>
        <begin position="806"/>
        <end position="991"/>
    </location>
</feature>
<dbReference type="InterPro" id="IPR003307">
    <property type="entry name" value="W2_domain"/>
</dbReference>
<keyword evidence="5" id="KW-0648">Protein biosynthesis</keyword>
<dbReference type="InterPro" id="IPR056764">
    <property type="entry name" value="LbH_EIF2B3/5"/>
</dbReference>
<dbReference type="CDD" id="cd11558">
    <property type="entry name" value="W2_eIF2B_epsilon"/>
    <property type="match status" value="1"/>
</dbReference>
<feature type="compositionally biased region" description="Basic and acidic residues" evidence="9">
    <location>
        <begin position="294"/>
        <end position="309"/>
    </location>
</feature>
<feature type="region of interest" description="Disordered" evidence="9">
    <location>
        <begin position="633"/>
        <end position="692"/>
    </location>
</feature>
<dbReference type="PANTHER" id="PTHR45887:SF1">
    <property type="entry name" value="TRANSLATION INITIATION FACTOR EIF-2B SUBUNIT EPSILON"/>
    <property type="match status" value="1"/>
</dbReference>
<accession>A0ABD3MPV5</accession>
<dbReference type="PROSITE" id="PS51363">
    <property type="entry name" value="W2"/>
    <property type="match status" value="1"/>
</dbReference>
<proteinExistence type="inferred from homology"/>
<evidence type="ECO:0000256" key="1">
    <source>
        <dbReference type="ARBA" id="ARBA00004514"/>
    </source>
</evidence>
<dbReference type="InterPro" id="IPR029044">
    <property type="entry name" value="Nucleotide-diphossugar_trans"/>
</dbReference>
<comment type="subunit">
    <text evidence="8">Component of the translation initiation factor 2B (eIF2B) complex which is a heterodecamer of two sets of five different subunits: alpha, beta, gamma, delta and epsilon. Subunits alpha, beta and delta comprise a regulatory subcomplex and subunits epsilon and gamma comprise a catalytic subcomplex. Within the complex, the hexameric regulatory complex resides at the center, with the two heterodimeric catalytic subcomplexes bound on opposite sides.</text>
</comment>
<reference evidence="11 12" key="1">
    <citation type="submission" date="2024-10" db="EMBL/GenBank/DDBJ databases">
        <title>Updated reference genomes for cyclostephanoid diatoms.</title>
        <authorList>
            <person name="Roberts W.R."/>
            <person name="Alverson A.J."/>
        </authorList>
    </citation>
    <scope>NUCLEOTIDE SEQUENCE [LARGE SCALE GENOMIC DNA]</scope>
    <source>
        <strain evidence="11 12">AJA232-27</strain>
    </source>
</reference>
<dbReference type="SUPFAM" id="SSF51161">
    <property type="entry name" value="Trimeric LpxA-like enzymes"/>
    <property type="match status" value="1"/>
</dbReference>
<evidence type="ECO:0000256" key="2">
    <source>
        <dbReference type="ARBA" id="ARBA00007878"/>
    </source>
</evidence>
<dbReference type="InterPro" id="IPR011004">
    <property type="entry name" value="Trimer_LpxA-like_sf"/>
</dbReference>
<evidence type="ECO:0000256" key="5">
    <source>
        <dbReference type="ARBA" id="ARBA00022917"/>
    </source>
</evidence>
<dbReference type="AlphaFoldDB" id="A0ABD3MPV5"/>
<feature type="compositionally biased region" description="Polar residues" evidence="9">
    <location>
        <begin position="673"/>
        <end position="689"/>
    </location>
</feature>
<keyword evidence="4" id="KW-0396">Initiation factor</keyword>
<comment type="caution">
    <text evidence="11">The sequence shown here is derived from an EMBL/GenBank/DDBJ whole genome shotgun (WGS) entry which is preliminary data.</text>
</comment>
<organism evidence="11 12">
    <name type="scientific">Discostella pseudostelligera</name>
    <dbReference type="NCBI Taxonomy" id="259834"/>
    <lineage>
        <taxon>Eukaryota</taxon>
        <taxon>Sar</taxon>
        <taxon>Stramenopiles</taxon>
        <taxon>Ochrophyta</taxon>
        <taxon>Bacillariophyta</taxon>
        <taxon>Coscinodiscophyceae</taxon>
        <taxon>Thalassiosirophycidae</taxon>
        <taxon>Stephanodiscales</taxon>
        <taxon>Stephanodiscaceae</taxon>
        <taxon>Discostella</taxon>
    </lineage>
</organism>
<evidence type="ECO:0000256" key="6">
    <source>
        <dbReference type="ARBA" id="ARBA00044144"/>
    </source>
</evidence>
<dbReference type="EMBL" id="JALLBG020000089">
    <property type="protein sequence ID" value="KAL3766051.1"/>
    <property type="molecule type" value="Genomic_DNA"/>
</dbReference>
<dbReference type="Pfam" id="PF25084">
    <property type="entry name" value="LbH_EIF2B"/>
    <property type="match status" value="1"/>
</dbReference>
<feature type="compositionally biased region" description="Acidic residues" evidence="9">
    <location>
        <begin position="277"/>
        <end position="293"/>
    </location>
</feature>
<feature type="compositionally biased region" description="Acidic residues" evidence="9">
    <location>
        <begin position="710"/>
        <end position="719"/>
    </location>
</feature>
<evidence type="ECO:0000313" key="12">
    <source>
        <dbReference type="Proteomes" id="UP001530293"/>
    </source>
</evidence>
<sequence>MGKSAATTSSAASSSYGGGGTHPASSSSSSSANDPSDNKHEQRLQAVLLADTFTNAFYPITLEPYDGDAVNNNFNTTISYNTTNTAGAAAATGVQDPRPLILCPINNVPLLHHTIDFLQGNGVEELFILCALGAESLERYIRCHAEGGGGSGSGSGNIAAAAAGSGSGGMKSNNFASSINSDGGGGSGCANKIVWSSKLMISIVRITDCTNAGDALRELDRRNVIKSDPFILMQGDVVTNVDLHEAMICHTQRKKKDAAAIMTVLLKDVGGWGLNEDDYVDDVNEGEENEEDDKANQGEEKKDENDGHHQAPRGTITYHGSSGNFLPPLRSSTDDLLLALDTTHSNRILLWDSHPQNANAALPSIFFHENSSNITVSRNYLDVGIDICSPDVLARFSDEFDYRELREQFVANCVSEEESGLQSARIYAHILNTSRGEYAGRPLGDMRRYHQVSMDLLRRWCYPLVPDNYHHHCSNIGSGGSQVIQRKSASYVRERHFIYRDVMSTTKVGAGSGMDPTTSSHNRSHLGRSTQLLGPLLLGPNNSIGERCLLQRSVLGPNCTLLDGCSIVDCHLWGNILVEEGAVLEGVIVCEGAIIRKGAIVERGCVVGRGCIVGEGVRLREFTRITCAAEVNDEDDDDYSGFSDDSSNEEDSEDNDDDLEDEDEDDDDDGNEVSKSTEATSSQKATDVITNHEVVGKDGIGRVYVPAPSDEYDSDDDEEEAEAEAMELMKSQSIGYDMKLVYQKWKKLQMVEEDDGFSLDERDSDEDDSMMYMDDEWTNDDAAATNMRSSVSNSHLGDDGMQITGRQKGVDVVKELRDICLEHETSTPVENLRIELNSFKFSQNATYADCCTGAMMAVMEKIFEESAGDSIPTPGKLVGSLKKMLDYWGALFNSICMGMEEEKAIIYALETMALGPVEGKAASALMQEPAFRFVLQTLHDQEIVNEEAIFAWASERRGEGKDSPLGSLFWQKPTQDFLEWLDEDESSGEDDDDSDSE</sequence>
<dbReference type="Gene3D" id="3.90.550.10">
    <property type="entry name" value="Spore Coat Polysaccharide Biosynthesis Protein SpsA, Chain A"/>
    <property type="match status" value="1"/>
</dbReference>
<dbReference type="Gene3D" id="1.25.40.180">
    <property type="match status" value="1"/>
</dbReference>
<dbReference type="PANTHER" id="PTHR45887">
    <property type="entry name" value="TRANSLATION INITIATION FACTOR EIF-2B SUBUNIT EPSILON"/>
    <property type="match status" value="1"/>
</dbReference>
<dbReference type="Gene3D" id="2.160.10.10">
    <property type="entry name" value="Hexapeptide repeat proteins"/>
    <property type="match status" value="1"/>
</dbReference>
<feature type="region of interest" description="Disordered" evidence="9">
    <location>
        <begin position="1"/>
        <end position="40"/>
    </location>
</feature>